<comment type="similarity">
    <text evidence="11 12">Belongs to the TonB-dependent receptor family.</text>
</comment>
<keyword evidence="17" id="KW-1185">Reference proteome</keyword>
<dbReference type="PROSITE" id="PS52016">
    <property type="entry name" value="TONB_DEPENDENT_REC_3"/>
    <property type="match status" value="1"/>
</dbReference>
<keyword evidence="4" id="KW-0410">Iron transport</keyword>
<organism evidence="16 17">
    <name type="scientific">Aliiroseovarius halocynthiae</name>
    <dbReference type="NCBI Taxonomy" id="985055"/>
    <lineage>
        <taxon>Bacteria</taxon>
        <taxon>Pseudomonadati</taxon>
        <taxon>Pseudomonadota</taxon>
        <taxon>Alphaproteobacteria</taxon>
        <taxon>Rhodobacterales</taxon>
        <taxon>Paracoccaceae</taxon>
        <taxon>Aliiroseovarius</taxon>
    </lineage>
</organism>
<evidence type="ECO:0000256" key="10">
    <source>
        <dbReference type="ARBA" id="ARBA00023237"/>
    </source>
</evidence>
<protein>
    <submittedName>
        <fullName evidence="16">TonB-dependent receptor</fullName>
    </submittedName>
</protein>
<comment type="subcellular location">
    <subcellularLocation>
        <location evidence="1 11">Cell outer membrane</location>
        <topology evidence="1 11">Multi-pass membrane protein</topology>
    </subcellularLocation>
</comment>
<sequence length="729" mass="78968">MAKHMARKTLSGIALKLTLSAALLTSVSGLSAPAWAQDADANPDFFDLGQVVITARRTEEQLNEAPVAVTVVTDENLGSGRVDQVLDIAKTAPNVMAFDANGLGFVVRGVGSQAMQGLNSETGVGLFLDEVYMGRPDAAPVYLDDLERTEVVRGSQSTLYGRNTIGGAVNLVTREPGDVSAVETELSYGSNGYARARLAFDQPMGDGNWLTRGYLSYTKAPDGITNLATNQTDLPLTAISGRFTVVGDIGDATSLKFTIDSEKVDDDSMGRWAPLDLALNHQSNLDHSAYKRDRRGGAMLRIDHDFDAFYFSSITAYRKFSQDLVMDGDFSAGPYDPSVGFYALQQGREQEQWQFTQEFRLGSHAGSDLAPGEISWNAGLFYMYEDFDGLEFYELASVPRDMTSRDGLKATAQTYAAFGNISYQVSDALSVHAGARVTRETKSGDVEISSPAGTFVYGPAQSGSASTETTNFSPEAGFGYQLNDNTLVYGRFATGFKSGGIAQFFNADGSVNTYRPETSRTFELGLKTSLMDDRVSLGVNLFNTEWKDMQSNVFISDIQRVTANASSATSRGLELSLDAALSDELTFGATYGYLDARFDSFQYSFYSATTGSTQTVDYSGNAIPLSPKHSASLSLGWERELKNGLEAFANGTYSYRSEYTFDPVGAYKQAPTHLVDVAVGVRGGDWEASLWAKNLLDEKYLSNYFLMSGAHVGIASPGRTVGMTVSKTW</sequence>
<feature type="signal peptide" evidence="13">
    <location>
        <begin position="1"/>
        <end position="36"/>
    </location>
</feature>
<evidence type="ECO:0000256" key="6">
    <source>
        <dbReference type="ARBA" id="ARBA00023004"/>
    </source>
</evidence>
<keyword evidence="13" id="KW-0732">Signal</keyword>
<evidence type="ECO:0000313" key="17">
    <source>
        <dbReference type="Proteomes" id="UP000315816"/>
    </source>
</evidence>
<keyword evidence="16" id="KW-0675">Receptor</keyword>
<evidence type="ECO:0000256" key="7">
    <source>
        <dbReference type="ARBA" id="ARBA00023065"/>
    </source>
</evidence>
<evidence type="ECO:0000256" key="2">
    <source>
        <dbReference type="ARBA" id="ARBA00022448"/>
    </source>
</evidence>
<keyword evidence="9 11" id="KW-0472">Membrane</keyword>
<keyword evidence="7" id="KW-0406">Ion transport</keyword>
<evidence type="ECO:0000313" key="16">
    <source>
        <dbReference type="EMBL" id="TQV65764.1"/>
    </source>
</evidence>
<dbReference type="GO" id="GO:0009279">
    <property type="term" value="C:cell outer membrane"/>
    <property type="evidence" value="ECO:0007669"/>
    <property type="project" value="UniProtKB-SubCell"/>
</dbReference>
<keyword evidence="3 11" id="KW-1134">Transmembrane beta strand</keyword>
<dbReference type="Pfam" id="PF07715">
    <property type="entry name" value="Plug"/>
    <property type="match status" value="1"/>
</dbReference>
<dbReference type="SUPFAM" id="SSF56935">
    <property type="entry name" value="Porins"/>
    <property type="match status" value="1"/>
</dbReference>
<keyword evidence="6" id="KW-0408">Iron</keyword>
<evidence type="ECO:0000256" key="9">
    <source>
        <dbReference type="ARBA" id="ARBA00023136"/>
    </source>
</evidence>
<reference evidence="16 17" key="1">
    <citation type="submission" date="2019-06" db="EMBL/GenBank/DDBJ databases">
        <title>A novel species of marine bacteria.</title>
        <authorList>
            <person name="Wang Y."/>
        </authorList>
    </citation>
    <scope>NUCLEOTIDE SEQUENCE [LARGE SCALE GENOMIC DNA]</scope>
    <source>
        <strain evidence="16 17">MA1-10</strain>
    </source>
</reference>
<evidence type="ECO:0000256" key="3">
    <source>
        <dbReference type="ARBA" id="ARBA00022452"/>
    </source>
</evidence>
<dbReference type="GO" id="GO:0006826">
    <property type="term" value="P:iron ion transport"/>
    <property type="evidence" value="ECO:0007669"/>
    <property type="project" value="UniProtKB-KW"/>
</dbReference>
<dbReference type="EMBL" id="VICH01000016">
    <property type="protein sequence ID" value="TQV65764.1"/>
    <property type="molecule type" value="Genomic_DNA"/>
</dbReference>
<accession>A0A545SLA5</accession>
<feature type="chain" id="PRO_5021715054" evidence="13">
    <location>
        <begin position="37"/>
        <end position="729"/>
    </location>
</feature>
<feature type="domain" description="TonB-dependent receptor plug" evidence="15">
    <location>
        <begin position="62"/>
        <end position="168"/>
    </location>
</feature>
<dbReference type="AlphaFoldDB" id="A0A545SLA5"/>
<evidence type="ECO:0000256" key="11">
    <source>
        <dbReference type="PROSITE-ProRule" id="PRU01360"/>
    </source>
</evidence>
<dbReference type="Pfam" id="PF00593">
    <property type="entry name" value="TonB_dep_Rec_b-barrel"/>
    <property type="match status" value="1"/>
</dbReference>
<evidence type="ECO:0000256" key="5">
    <source>
        <dbReference type="ARBA" id="ARBA00022692"/>
    </source>
</evidence>
<evidence type="ECO:0000256" key="1">
    <source>
        <dbReference type="ARBA" id="ARBA00004571"/>
    </source>
</evidence>
<gene>
    <name evidence="16" type="ORF">FIL88_15810</name>
</gene>
<dbReference type="OrthoDB" id="7313036at2"/>
<dbReference type="InterPro" id="IPR000531">
    <property type="entry name" value="Beta-barrel_TonB"/>
</dbReference>
<evidence type="ECO:0000259" key="14">
    <source>
        <dbReference type="Pfam" id="PF00593"/>
    </source>
</evidence>
<feature type="domain" description="TonB-dependent receptor-like beta-barrel" evidence="14">
    <location>
        <begin position="253"/>
        <end position="695"/>
    </location>
</feature>
<dbReference type="InterPro" id="IPR036942">
    <property type="entry name" value="Beta-barrel_TonB_sf"/>
</dbReference>
<keyword evidence="10 11" id="KW-0998">Cell outer membrane</keyword>
<dbReference type="Proteomes" id="UP000315816">
    <property type="component" value="Unassembled WGS sequence"/>
</dbReference>
<evidence type="ECO:0000259" key="15">
    <source>
        <dbReference type="Pfam" id="PF07715"/>
    </source>
</evidence>
<evidence type="ECO:0000256" key="13">
    <source>
        <dbReference type="SAM" id="SignalP"/>
    </source>
</evidence>
<keyword evidence="2 11" id="KW-0813">Transport</keyword>
<proteinExistence type="inferred from homology"/>
<name>A0A545SLA5_9RHOB</name>
<dbReference type="PANTHER" id="PTHR32552">
    <property type="entry name" value="FERRICHROME IRON RECEPTOR-RELATED"/>
    <property type="match status" value="1"/>
</dbReference>
<dbReference type="InterPro" id="IPR039426">
    <property type="entry name" value="TonB-dep_rcpt-like"/>
</dbReference>
<evidence type="ECO:0000256" key="4">
    <source>
        <dbReference type="ARBA" id="ARBA00022496"/>
    </source>
</evidence>
<keyword evidence="8 12" id="KW-0798">TonB box</keyword>
<evidence type="ECO:0000256" key="12">
    <source>
        <dbReference type="RuleBase" id="RU003357"/>
    </source>
</evidence>
<keyword evidence="5 11" id="KW-0812">Transmembrane</keyword>
<evidence type="ECO:0000256" key="8">
    <source>
        <dbReference type="ARBA" id="ARBA00023077"/>
    </source>
</evidence>
<comment type="caution">
    <text evidence="16">The sequence shown here is derived from an EMBL/GenBank/DDBJ whole genome shotgun (WGS) entry which is preliminary data.</text>
</comment>
<dbReference type="Gene3D" id="2.40.170.20">
    <property type="entry name" value="TonB-dependent receptor, beta-barrel domain"/>
    <property type="match status" value="1"/>
</dbReference>
<dbReference type="PANTHER" id="PTHR32552:SF81">
    <property type="entry name" value="TONB-DEPENDENT OUTER MEMBRANE RECEPTOR"/>
    <property type="match status" value="1"/>
</dbReference>
<dbReference type="InterPro" id="IPR012910">
    <property type="entry name" value="Plug_dom"/>
</dbReference>